<comment type="caution">
    <text evidence="6">The sequence shown here is derived from an EMBL/GenBank/DDBJ whole genome shotgun (WGS) entry which is preliminary data.</text>
</comment>
<feature type="compositionally biased region" description="Basic residues" evidence="4">
    <location>
        <begin position="130"/>
        <end position="139"/>
    </location>
</feature>
<feature type="compositionally biased region" description="Low complexity" evidence="4">
    <location>
        <begin position="1"/>
        <end position="15"/>
    </location>
</feature>
<evidence type="ECO:0000256" key="1">
    <source>
        <dbReference type="ARBA" id="ARBA00004123"/>
    </source>
</evidence>
<accession>A0A397TPW7</accession>
<feature type="region of interest" description="Disordered" evidence="4">
    <location>
        <begin position="1"/>
        <end position="42"/>
    </location>
</feature>
<dbReference type="STRING" id="658196.A0A397TPW7"/>
<proteinExistence type="predicted"/>
<dbReference type="InterPro" id="IPR053271">
    <property type="entry name" value="DDT_domain"/>
</dbReference>
<dbReference type="EMBL" id="QKYT01000035">
    <property type="protein sequence ID" value="RIA97081.1"/>
    <property type="molecule type" value="Genomic_DNA"/>
</dbReference>
<keyword evidence="7" id="KW-1185">Reference proteome</keyword>
<evidence type="ECO:0000256" key="4">
    <source>
        <dbReference type="SAM" id="MobiDB-lite"/>
    </source>
</evidence>
<evidence type="ECO:0000259" key="5">
    <source>
        <dbReference type="Pfam" id="PF15613"/>
    </source>
</evidence>
<dbReference type="Proteomes" id="UP000265703">
    <property type="component" value="Unassembled WGS sequence"/>
</dbReference>
<dbReference type="GO" id="GO:0005634">
    <property type="term" value="C:nucleus"/>
    <property type="evidence" value="ECO:0007669"/>
    <property type="project" value="UniProtKB-SubCell"/>
</dbReference>
<comment type="subcellular location">
    <subcellularLocation>
        <location evidence="1">Nucleus</location>
    </subcellularLocation>
</comment>
<dbReference type="PANTHER" id="PTHR15546:SF2">
    <property type="entry name" value="DDT DOMAIN-CONTAINING PROTEIN DDB_G0282237"/>
    <property type="match status" value="1"/>
</dbReference>
<dbReference type="OrthoDB" id="332390at2759"/>
<name>A0A397TPW7_9GLOM</name>
<protein>
    <recommendedName>
        <fullName evidence="5">WHIM2 domain-containing protein</fullName>
    </recommendedName>
</protein>
<feature type="compositionally biased region" description="Low complexity" evidence="4">
    <location>
        <begin position="140"/>
        <end position="149"/>
    </location>
</feature>
<evidence type="ECO:0000256" key="3">
    <source>
        <dbReference type="SAM" id="Coils"/>
    </source>
</evidence>
<feature type="compositionally biased region" description="Acidic residues" evidence="4">
    <location>
        <begin position="799"/>
        <end position="810"/>
    </location>
</feature>
<organism evidence="6 7">
    <name type="scientific">Glomus cerebriforme</name>
    <dbReference type="NCBI Taxonomy" id="658196"/>
    <lineage>
        <taxon>Eukaryota</taxon>
        <taxon>Fungi</taxon>
        <taxon>Fungi incertae sedis</taxon>
        <taxon>Mucoromycota</taxon>
        <taxon>Glomeromycotina</taxon>
        <taxon>Glomeromycetes</taxon>
        <taxon>Glomerales</taxon>
        <taxon>Glomeraceae</taxon>
        <taxon>Glomus</taxon>
    </lineage>
</organism>
<feature type="compositionally biased region" description="Polar residues" evidence="4">
    <location>
        <begin position="150"/>
        <end position="179"/>
    </location>
</feature>
<keyword evidence="2" id="KW-0539">Nucleus</keyword>
<dbReference type="InterPro" id="IPR028941">
    <property type="entry name" value="WHIM2_dom"/>
</dbReference>
<feature type="region of interest" description="Disordered" evidence="4">
    <location>
        <begin position="121"/>
        <end position="191"/>
    </location>
</feature>
<dbReference type="PANTHER" id="PTHR15546">
    <property type="entry name" value="BROMODOMAIN ADJACENT TO ZINC FINGER DOMAIN, 2A"/>
    <property type="match status" value="1"/>
</dbReference>
<dbReference type="Pfam" id="PF15613">
    <property type="entry name" value="WSD"/>
    <property type="match status" value="1"/>
</dbReference>
<evidence type="ECO:0000313" key="6">
    <source>
        <dbReference type="EMBL" id="RIA97081.1"/>
    </source>
</evidence>
<evidence type="ECO:0000256" key="2">
    <source>
        <dbReference type="ARBA" id="ARBA00023242"/>
    </source>
</evidence>
<evidence type="ECO:0000313" key="7">
    <source>
        <dbReference type="Proteomes" id="UP000265703"/>
    </source>
</evidence>
<gene>
    <name evidence="6" type="ORF">C1645_814601</name>
</gene>
<feature type="coiled-coil region" evidence="3">
    <location>
        <begin position="390"/>
        <end position="480"/>
    </location>
</feature>
<reference evidence="6 7" key="1">
    <citation type="submission" date="2018-06" db="EMBL/GenBank/DDBJ databases">
        <title>Comparative genomics reveals the genomic features of Rhizophagus irregularis, R. cerebriforme, R. diaphanum and Gigaspora rosea, and their symbiotic lifestyle signature.</title>
        <authorList>
            <person name="Morin E."/>
            <person name="San Clemente H."/>
            <person name="Chen E.C.H."/>
            <person name="De La Providencia I."/>
            <person name="Hainaut M."/>
            <person name="Kuo A."/>
            <person name="Kohler A."/>
            <person name="Murat C."/>
            <person name="Tang N."/>
            <person name="Roy S."/>
            <person name="Loubradou J."/>
            <person name="Henrissat B."/>
            <person name="Grigoriev I.V."/>
            <person name="Corradi N."/>
            <person name="Roux C."/>
            <person name="Martin F.M."/>
        </authorList>
    </citation>
    <scope>NUCLEOTIDE SEQUENCE [LARGE SCALE GENOMIC DNA]</scope>
    <source>
        <strain evidence="6 7">DAOM 227022</strain>
    </source>
</reference>
<keyword evidence="3" id="KW-0175">Coiled coil</keyword>
<feature type="region of interest" description="Disordered" evidence="4">
    <location>
        <begin position="796"/>
        <end position="829"/>
    </location>
</feature>
<dbReference type="AlphaFoldDB" id="A0A397TPW7"/>
<sequence>MSSNSSNISKVSSSRPKPKRMALNEVSNTQKSESRWLLSDARDSKEVVNSLSMVTEEYEKDSTTQKTENSNITHEINIPTPRKVSSPAKVTWYYLPRVVIPIVSPPEVTVDKPNIQIMKSNESSLTTIKKNSKKSKSSTKKSQPNNNSSLLNWFSPSTSSNDQQSGSDESFISNPTFNENENKSTLKEISNSTNVQLESRSIANIGKRRLKKIDESDPNFNVFAASLPALENVDLGAIDMNLITDIIRLYDFIVKFEKPLGLDLDYNGDKLTYVQLEEMILDNRFHTRLAYLQSELLSFVYKESDEECDIDPVNLQYFLTERYPNRKFLLEKECPEFSPRERMLIFEDLMNEALCTNKLREFIKELTTSSCQKKENDIRMANIREIKFKINEIRVRIINRENELKDIEKQFKEKTMSFENDYIDLPNAVTKRQKVVAKRKAEQEALNELNERRKVATDEIELLLHKLDKLEIEHRKLNMLNKTERDHTNCILRGGSILNPSGRDERFYMFAKLGQDRDGRYYWFFRTLGGIFVETVKWNYPEQDSDDLSLPLTSPSEWQFISGIGIFRKLMAVLNSRGNREKVLKTNLKILEKEIEPTFDRLNLWLEKKRNIKTEYMEVDSEEVKSIMGQRQKSFWKLFDTVIRKRNVWSLEEYHIIMEEYVKRKIADFEKILRNVDPNLVFNYSQGVSASDLVSEVKNMISETGLKFMDHDNASITSSTSSKKDKSWDWLYNVAVDWYLLDIKTFSTLAVWLDVMVEAGEPVVRSIKKRMQEQLAEKFKCPTRLRVKKGKAVEYKEENTDDEIEEDDAEEQKPPSKWSLRDRKRVAYK</sequence>
<feature type="domain" description="WHIM2" evidence="5">
    <location>
        <begin position="511"/>
        <end position="589"/>
    </location>
</feature>
<feature type="region of interest" description="Disordered" evidence="4">
    <location>
        <begin position="56"/>
        <end position="75"/>
    </location>
</feature>
<feature type="compositionally biased region" description="Polar residues" evidence="4">
    <location>
        <begin position="64"/>
        <end position="74"/>
    </location>
</feature>